<feature type="region of interest" description="Disordered" evidence="1">
    <location>
        <begin position="221"/>
        <end position="240"/>
    </location>
</feature>
<evidence type="ECO:0008006" key="4">
    <source>
        <dbReference type="Google" id="ProtNLM"/>
    </source>
</evidence>
<dbReference type="EMBL" id="LR536450">
    <property type="protein sequence ID" value="VFU07001.1"/>
    <property type="molecule type" value="Genomic_DNA"/>
</dbReference>
<name>A0A4U8YUN0_METTU</name>
<evidence type="ECO:0000313" key="2">
    <source>
        <dbReference type="EMBL" id="VFU07001.1"/>
    </source>
</evidence>
<feature type="region of interest" description="Disordered" evidence="1">
    <location>
        <begin position="38"/>
        <end position="66"/>
    </location>
</feature>
<accession>A0A4U8YUN0</accession>
<feature type="compositionally biased region" description="Basic residues" evidence="1">
    <location>
        <begin position="44"/>
        <end position="59"/>
    </location>
</feature>
<organism evidence="2 3">
    <name type="scientific">Methylocella tundrae</name>
    <dbReference type="NCBI Taxonomy" id="227605"/>
    <lineage>
        <taxon>Bacteria</taxon>
        <taxon>Pseudomonadati</taxon>
        <taxon>Pseudomonadota</taxon>
        <taxon>Alphaproteobacteria</taxon>
        <taxon>Hyphomicrobiales</taxon>
        <taxon>Beijerinckiaceae</taxon>
        <taxon>Methylocella</taxon>
    </lineage>
</organism>
<sequence length="240" mass="25228">MKSATRARSNRVFPHARIFFISSDRLIIRLIEPNSNTMTEAPKKSKRGGKRAGAGRKPKGYTPPSALSGLDLKAAAIAATPDEIESGARIHARTALESLKKVMLNSDSESARVAAANTILDRGFGKPSTDTGIDMALPLFDQVFLKTTPGEMMEEARKLAPLALAVLDKIAQNSPSDSARVSAARALLDRGLGAVSTARLESYRSDAKAIGKKDLASAAAASAGEGTDWGDDLNPGAALN</sequence>
<dbReference type="Proteomes" id="UP000294360">
    <property type="component" value="Chromosome"/>
</dbReference>
<protein>
    <recommendedName>
        <fullName evidence="4">DUF5681 domain-containing protein</fullName>
    </recommendedName>
</protein>
<gene>
    <name evidence="2" type="ORF">MTUNDRAET4_0108</name>
</gene>
<evidence type="ECO:0000313" key="3">
    <source>
        <dbReference type="Proteomes" id="UP000294360"/>
    </source>
</evidence>
<dbReference type="AlphaFoldDB" id="A0A4U8YUN0"/>
<proteinExistence type="predicted"/>
<reference evidence="2 3" key="1">
    <citation type="submission" date="2019-03" db="EMBL/GenBank/DDBJ databases">
        <authorList>
            <person name="Kox A.R. M."/>
        </authorList>
    </citation>
    <scope>NUCLEOTIDE SEQUENCE [LARGE SCALE GENOMIC DNA]</scope>
    <source>
        <strain evidence="2">MTUNDRAET4 annotated genome</strain>
    </source>
</reference>
<dbReference type="KEGG" id="mtun:MTUNDRAET4_0108"/>
<evidence type="ECO:0000256" key="1">
    <source>
        <dbReference type="SAM" id="MobiDB-lite"/>
    </source>
</evidence>